<keyword evidence="2" id="KW-1185">Reference proteome</keyword>
<dbReference type="EMBL" id="LXQA010722277">
    <property type="protein sequence ID" value="MCI67713.1"/>
    <property type="molecule type" value="Genomic_DNA"/>
</dbReference>
<evidence type="ECO:0000313" key="1">
    <source>
        <dbReference type="EMBL" id="MCI67713.1"/>
    </source>
</evidence>
<dbReference type="AlphaFoldDB" id="A0A392U2N8"/>
<protein>
    <submittedName>
        <fullName evidence="1">Uncharacterized protein</fullName>
    </submittedName>
</protein>
<reference evidence="1 2" key="1">
    <citation type="journal article" date="2018" name="Front. Plant Sci.">
        <title>Red Clover (Trifolium pratense) and Zigzag Clover (T. medium) - A Picture of Genomic Similarities and Differences.</title>
        <authorList>
            <person name="Dluhosova J."/>
            <person name="Istvanek J."/>
            <person name="Nedelnik J."/>
            <person name="Repkova J."/>
        </authorList>
    </citation>
    <scope>NUCLEOTIDE SEQUENCE [LARGE SCALE GENOMIC DNA]</scope>
    <source>
        <strain evidence="2">cv. 10/8</strain>
        <tissue evidence="1">Leaf</tissue>
    </source>
</reference>
<feature type="non-terminal residue" evidence="1">
    <location>
        <position position="44"/>
    </location>
</feature>
<proteinExistence type="predicted"/>
<name>A0A392U2N8_9FABA</name>
<sequence length="44" mass="4978">MGACFRNNSGEFTAGFTQWKQMVLSTEEGVAWTLLQAMNEAKHR</sequence>
<organism evidence="1 2">
    <name type="scientific">Trifolium medium</name>
    <dbReference type="NCBI Taxonomy" id="97028"/>
    <lineage>
        <taxon>Eukaryota</taxon>
        <taxon>Viridiplantae</taxon>
        <taxon>Streptophyta</taxon>
        <taxon>Embryophyta</taxon>
        <taxon>Tracheophyta</taxon>
        <taxon>Spermatophyta</taxon>
        <taxon>Magnoliopsida</taxon>
        <taxon>eudicotyledons</taxon>
        <taxon>Gunneridae</taxon>
        <taxon>Pentapetalae</taxon>
        <taxon>rosids</taxon>
        <taxon>fabids</taxon>
        <taxon>Fabales</taxon>
        <taxon>Fabaceae</taxon>
        <taxon>Papilionoideae</taxon>
        <taxon>50 kb inversion clade</taxon>
        <taxon>NPAAA clade</taxon>
        <taxon>Hologalegina</taxon>
        <taxon>IRL clade</taxon>
        <taxon>Trifolieae</taxon>
        <taxon>Trifolium</taxon>
    </lineage>
</organism>
<comment type="caution">
    <text evidence="1">The sequence shown here is derived from an EMBL/GenBank/DDBJ whole genome shotgun (WGS) entry which is preliminary data.</text>
</comment>
<dbReference type="Proteomes" id="UP000265520">
    <property type="component" value="Unassembled WGS sequence"/>
</dbReference>
<evidence type="ECO:0000313" key="2">
    <source>
        <dbReference type="Proteomes" id="UP000265520"/>
    </source>
</evidence>
<accession>A0A392U2N8</accession>